<sequence length="372" mass="43124">MQNRKLILILCLLINLKITAQTNSFKIQSEILGEEREILVSLPASYGLDGSDCNYPLVLLTDGEWHFNMVQEMSKLLYQDGLPKMIVAGIVNTDRGRDLTISNTDEIPNSGKSATFLEFIEKELIGALESKYKVSNYRVLLGHSAGGLFATYSMIQRLNLFDAYVSVTPTIRWDDFRIMDLLTVDYLKALKDKSPKYVLGIGNEDGLEKEGVFRLKVKMDSLKLVDYRFEVYPNDSHVMVPWKAYFDGLKHVFEPFKIPKEYSGMEFSHTIKYYKEIGKEYKYDERVPQRILLNRGYLARESKNYSDAILIYEYFKAEYPNIPIPYMALGDIYFELKEYKKARENYGSIDNVMPSEHISTRLKEIQKLLEID</sequence>
<dbReference type="SUPFAM" id="SSF53474">
    <property type="entry name" value="alpha/beta-Hydrolases"/>
    <property type="match status" value="1"/>
</dbReference>
<evidence type="ECO:0000313" key="6">
    <source>
        <dbReference type="Proteomes" id="UP001203607"/>
    </source>
</evidence>
<gene>
    <name evidence="5" type="ORF">M3P19_07625</name>
</gene>
<dbReference type="PANTHER" id="PTHR40841:SF2">
    <property type="entry name" value="SIDEROPHORE-DEGRADING ESTERASE (EUROFUNG)"/>
    <property type="match status" value="1"/>
</dbReference>
<dbReference type="SUPFAM" id="SSF48452">
    <property type="entry name" value="TPR-like"/>
    <property type="match status" value="1"/>
</dbReference>
<dbReference type="Proteomes" id="UP001203607">
    <property type="component" value="Unassembled WGS sequence"/>
</dbReference>
<name>A0ABT0PR53_9FLAO</name>
<keyword evidence="6" id="KW-1185">Reference proteome</keyword>
<evidence type="ECO:0000256" key="4">
    <source>
        <dbReference type="SAM" id="SignalP"/>
    </source>
</evidence>
<proteinExistence type="inferred from homology"/>
<dbReference type="InterPro" id="IPR029058">
    <property type="entry name" value="AB_hydrolase_fold"/>
</dbReference>
<dbReference type="PANTHER" id="PTHR40841">
    <property type="entry name" value="SIDEROPHORE TRIACETYLFUSARININE C ESTERASE"/>
    <property type="match status" value="1"/>
</dbReference>
<dbReference type="PROSITE" id="PS50005">
    <property type="entry name" value="TPR"/>
    <property type="match status" value="1"/>
</dbReference>
<dbReference type="InterPro" id="IPR011990">
    <property type="entry name" value="TPR-like_helical_dom_sf"/>
</dbReference>
<dbReference type="GO" id="GO:0016787">
    <property type="term" value="F:hydrolase activity"/>
    <property type="evidence" value="ECO:0007669"/>
    <property type="project" value="UniProtKB-KW"/>
</dbReference>
<comment type="similarity">
    <text evidence="1">Belongs to the esterase D family.</text>
</comment>
<dbReference type="Gene3D" id="3.40.50.1820">
    <property type="entry name" value="alpha/beta hydrolase"/>
    <property type="match status" value="1"/>
</dbReference>
<evidence type="ECO:0000313" key="5">
    <source>
        <dbReference type="EMBL" id="MCL6273872.1"/>
    </source>
</evidence>
<organism evidence="5 6">
    <name type="scientific">Flagellimonas spongiicola</name>
    <dbReference type="NCBI Taxonomy" id="2942208"/>
    <lineage>
        <taxon>Bacteria</taxon>
        <taxon>Pseudomonadati</taxon>
        <taxon>Bacteroidota</taxon>
        <taxon>Flavobacteriia</taxon>
        <taxon>Flavobacteriales</taxon>
        <taxon>Flavobacteriaceae</taxon>
        <taxon>Flagellimonas</taxon>
    </lineage>
</organism>
<dbReference type="InterPro" id="IPR019734">
    <property type="entry name" value="TPR_rpt"/>
</dbReference>
<evidence type="ECO:0000256" key="3">
    <source>
        <dbReference type="PROSITE-ProRule" id="PRU00339"/>
    </source>
</evidence>
<dbReference type="EMBL" id="JAMFMA010000002">
    <property type="protein sequence ID" value="MCL6273872.1"/>
    <property type="molecule type" value="Genomic_DNA"/>
</dbReference>
<keyword evidence="3" id="KW-0802">TPR repeat</keyword>
<evidence type="ECO:0000256" key="1">
    <source>
        <dbReference type="ARBA" id="ARBA00005622"/>
    </source>
</evidence>
<keyword evidence="2 5" id="KW-0378">Hydrolase</keyword>
<dbReference type="InterPro" id="IPR000801">
    <property type="entry name" value="Esterase-like"/>
</dbReference>
<dbReference type="InterPro" id="IPR052558">
    <property type="entry name" value="Siderophore_Hydrolase_D"/>
</dbReference>
<reference evidence="5 6" key="1">
    <citation type="submission" date="2022-05" db="EMBL/GenBank/DDBJ databases">
        <authorList>
            <person name="Park J.-S."/>
        </authorList>
    </citation>
    <scope>NUCLEOTIDE SEQUENCE [LARGE SCALE GENOMIC DNA]</scope>
    <source>
        <strain evidence="5 6">2012CJ35-5</strain>
    </source>
</reference>
<accession>A0ABT0PR53</accession>
<comment type="caution">
    <text evidence="5">The sequence shown here is derived from an EMBL/GenBank/DDBJ whole genome shotgun (WGS) entry which is preliminary data.</text>
</comment>
<feature type="repeat" description="TPR" evidence="3">
    <location>
        <begin position="323"/>
        <end position="356"/>
    </location>
</feature>
<evidence type="ECO:0000256" key="2">
    <source>
        <dbReference type="ARBA" id="ARBA00022801"/>
    </source>
</evidence>
<dbReference type="RefSeq" id="WP_249657062.1">
    <property type="nucleotide sequence ID" value="NZ_JAMFMA010000002.1"/>
</dbReference>
<keyword evidence="4" id="KW-0732">Signal</keyword>
<protein>
    <submittedName>
        <fullName evidence="5">Alpha/beta hydrolase-fold protein</fullName>
    </submittedName>
</protein>
<dbReference type="Pfam" id="PF00756">
    <property type="entry name" value="Esterase"/>
    <property type="match status" value="1"/>
</dbReference>
<feature type="chain" id="PRO_5046073893" evidence="4">
    <location>
        <begin position="21"/>
        <end position="372"/>
    </location>
</feature>
<feature type="signal peptide" evidence="4">
    <location>
        <begin position="1"/>
        <end position="20"/>
    </location>
</feature>